<feature type="transmembrane region" description="Helical" evidence="1">
    <location>
        <begin position="210"/>
        <end position="231"/>
    </location>
</feature>
<feature type="transmembrane region" description="Helical" evidence="1">
    <location>
        <begin position="65"/>
        <end position="85"/>
    </location>
</feature>
<feature type="transmembrane region" description="Helical" evidence="1">
    <location>
        <begin position="31"/>
        <end position="53"/>
    </location>
</feature>
<evidence type="ECO:0000256" key="1">
    <source>
        <dbReference type="SAM" id="Phobius"/>
    </source>
</evidence>
<dbReference type="Proteomes" id="UP000003233">
    <property type="component" value="Unassembled WGS sequence"/>
</dbReference>
<keyword evidence="1" id="KW-1133">Transmembrane helix</keyword>
<evidence type="ECO:0000313" key="2">
    <source>
        <dbReference type="EMBL" id="EHO81290.1"/>
    </source>
</evidence>
<dbReference type="PANTHER" id="PTHR36833:SF1">
    <property type="entry name" value="INTEGRAL MEMBRANE TRANSPORT PROTEIN"/>
    <property type="match status" value="1"/>
</dbReference>
<feature type="transmembrane region" description="Helical" evidence="1">
    <location>
        <begin position="150"/>
        <end position="172"/>
    </location>
</feature>
<keyword evidence="3" id="KW-1185">Reference proteome</keyword>
<dbReference type="PANTHER" id="PTHR36833">
    <property type="entry name" value="SLR0610 PROTEIN-RELATED"/>
    <property type="match status" value="1"/>
</dbReference>
<feature type="transmembrane region" description="Helical" evidence="1">
    <location>
        <begin position="119"/>
        <end position="138"/>
    </location>
</feature>
<protein>
    <recommendedName>
        <fullName evidence="4">ABC transporter permease</fullName>
    </recommendedName>
</protein>
<dbReference type="AlphaFoldDB" id="H1PTB3"/>
<dbReference type="BioCyc" id="FSP457404-HMP:GTSQ-1664-MONOMER"/>
<accession>H1PTB3</accession>
<name>H1PTB3_9FUSO</name>
<gene>
    <name evidence="2" type="ORF">HMPREF0402_01656</name>
</gene>
<proteinExistence type="predicted"/>
<evidence type="ECO:0000313" key="3">
    <source>
        <dbReference type="Proteomes" id="UP000003233"/>
    </source>
</evidence>
<comment type="caution">
    <text evidence="2">The sequence shown here is derived from an EMBL/GenBank/DDBJ whole genome shotgun (WGS) entry which is preliminary data.</text>
</comment>
<dbReference type="HOGENOM" id="CLU_087559_0_0_0"/>
<dbReference type="PATRIC" id="fig|457404.5.peg.1639"/>
<evidence type="ECO:0008006" key="4">
    <source>
        <dbReference type="Google" id="ProtNLM"/>
    </source>
</evidence>
<feature type="transmembrane region" description="Helical" evidence="1">
    <location>
        <begin position="237"/>
        <end position="256"/>
    </location>
</feature>
<dbReference type="Pfam" id="PF06182">
    <property type="entry name" value="ABC2_membrane_6"/>
    <property type="match status" value="1"/>
</dbReference>
<sequence length="277" mass="30760">MVDKIRTLIRMFKIYGKMDLLWFLRDTKYCLMYIFSDMISTLAVVVGVFLLAVKFDGIGGMTEKEIIFMLGYSVLVEGVFALFFISNNAGQISRTIGRGQMDHKMIQPVPVWMQLAAEGFSPVSGNGVLLCGIGLIYYSVSSSEINFSGIWIVMLLINLAASCTIMVCTIYILSCTAFYAPAAAEEIASVGIGMFESLKNYPLGGMNKSIQIFFCSLIPVGMIAWFPSRILLGKFDIMIFMVGTAAAFLILAILIFKKGMRYYAKYGSPRYSSFGHR</sequence>
<organism evidence="2 3">
    <name type="scientific">Fusobacterium ulcerans 12-1B</name>
    <dbReference type="NCBI Taxonomy" id="457404"/>
    <lineage>
        <taxon>Bacteria</taxon>
        <taxon>Fusobacteriati</taxon>
        <taxon>Fusobacteriota</taxon>
        <taxon>Fusobacteriia</taxon>
        <taxon>Fusobacteriales</taxon>
        <taxon>Fusobacteriaceae</taxon>
        <taxon>Fusobacterium</taxon>
    </lineage>
</organism>
<keyword evidence="1" id="KW-0812">Transmembrane</keyword>
<dbReference type="InterPro" id="IPR010390">
    <property type="entry name" value="ABC-2_transporter-like"/>
</dbReference>
<keyword evidence="1" id="KW-0472">Membrane</keyword>
<dbReference type="EMBL" id="AGWJ02000016">
    <property type="protein sequence ID" value="EHO81290.1"/>
    <property type="molecule type" value="Genomic_DNA"/>
</dbReference>
<reference evidence="2 3" key="1">
    <citation type="submission" date="2012-07" db="EMBL/GenBank/DDBJ databases">
        <title>The Genome Sequence of Fusobacterium ulcerans 12_1B.</title>
        <authorList>
            <consortium name="The Broad Institute Genome Sequencing Platform"/>
            <person name="Earl A."/>
            <person name="Ward D."/>
            <person name="Feldgarden M."/>
            <person name="Gevers D."/>
            <person name="Strauss J."/>
            <person name="Ambrose C.E."/>
            <person name="Allen-Vercoe E."/>
            <person name="Walker B."/>
            <person name="Young S.K."/>
            <person name="Zeng Q."/>
            <person name="Gargeya S."/>
            <person name="Fitzgerald M."/>
            <person name="Haas B."/>
            <person name="Abouelleil A."/>
            <person name="Alvarado L."/>
            <person name="Arachchi H.M."/>
            <person name="Berlin A.M."/>
            <person name="Chapman S.B."/>
            <person name="Goldberg J."/>
            <person name="Griggs A."/>
            <person name="Gujja S."/>
            <person name="Hansen M."/>
            <person name="Howarth C."/>
            <person name="Imamovic A."/>
            <person name="Larimer J."/>
            <person name="McCowen C."/>
            <person name="Montmayeur A."/>
            <person name="Murphy C."/>
            <person name="Neiman D."/>
            <person name="Pearson M."/>
            <person name="Priest M."/>
            <person name="Roberts A."/>
            <person name="Saif S."/>
            <person name="Shea T."/>
            <person name="Sisk P."/>
            <person name="Sykes S."/>
            <person name="Wortman J."/>
            <person name="Nusbaum C."/>
            <person name="Birren B."/>
        </authorList>
    </citation>
    <scope>NUCLEOTIDE SEQUENCE [LARGE SCALE GENOMIC DNA]</scope>
    <source>
        <strain evidence="2 3">12_1B</strain>
    </source>
</reference>